<gene>
    <name evidence="1" type="ORF">SAMN04488101_112105</name>
</gene>
<organism evidence="1 2">
    <name type="scientific">Pedobacter nyackensis</name>
    <dbReference type="NCBI Taxonomy" id="475255"/>
    <lineage>
        <taxon>Bacteria</taxon>
        <taxon>Pseudomonadati</taxon>
        <taxon>Bacteroidota</taxon>
        <taxon>Sphingobacteriia</taxon>
        <taxon>Sphingobacteriales</taxon>
        <taxon>Sphingobacteriaceae</taxon>
        <taxon>Pedobacter</taxon>
    </lineage>
</organism>
<dbReference type="AlphaFoldDB" id="A0A1W2EIG6"/>
<dbReference type="RefSeq" id="WP_084291113.1">
    <property type="nucleotide sequence ID" value="NZ_FWYB01000012.1"/>
</dbReference>
<proteinExistence type="predicted"/>
<protein>
    <submittedName>
        <fullName evidence="1">Uncharacterized protein</fullName>
    </submittedName>
</protein>
<keyword evidence="2" id="KW-1185">Reference proteome</keyword>
<dbReference type="EMBL" id="FWYB01000012">
    <property type="protein sequence ID" value="SMD09262.1"/>
    <property type="molecule type" value="Genomic_DNA"/>
</dbReference>
<accession>A0A1W2EIG6</accession>
<sequence length="66" mass="7285">MFNKTLKHKSDNSKVLDFAAAQAEINDRVKALAGKREIARKLKSKNTALEIIAETTGLSVEEIESL</sequence>
<evidence type="ECO:0000313" key="1">
    <source>
        <dbReference type="EMBL" id="SMD09262.1"/>
    </source>
</evidence>
<dbReference type="Proteomes" id="UP000192678">
    <property type="component" value="Unassembled WGS sequence"/>
</dbReference>
<evidence type="ECO:0000313" key="2">
    <source>
        <dbReference type="Proteomes" id="UP000192678"/>
    </source>
</evidence>
<name>A0A1W2EIG6_9SPHI</name>
<reference evidence="1 2" key="1">
    <citation type="submission" date="2017-04" db="EMBL/GenBank/DDBJ databases">
        <authorList>
            <person name="Afonso C.L."/>
            <person name="Miller P.J."/>
            <person name="Scott M.A."/>
            <person name="Spackman E."/>
            <person name="Goraichik I."/>
            <person name="Dimitrov K.M."/>
            <person name="Suarez D.L."/>
            <person name="Swayne D.E."/>
        </authorList>
    </citation>
    <scope>NUCLEOTIDE SEQUENCE [LARGE SCALE GENOMIC DNA]</scope>
    <source>
        <strain evidence="1 2">DSM 19625</strain>
    </source>
</reference>